<protein>
    <submittedName>
        <fullName evidence="2">Uncharacterized protein</fullName>
    </submittedName>
</protein>
<organism evidence="2">
    <name type="scientific">Zea mays</name>
    <name type="common">Maize</name>
    <dbReference type="NCBI Taxonomy" id="4577"/>
    <lineage>
        <taxon>Eukaryota</taxon>
        <taxon>Viridiplantae</taxon>
        <taxon>Streptophyta</taxon>
        <taxon>Embryophyta</taxon>
        <taxon>Tracheophyta</taxon>
        <taxon>Spermatophyta</taxon>
        <taxon>Magnoliopsida</taxon>
        <taxon>Liliopsida</taxon>
        <taxon>Poales</taxon>
        <taxon>Poaceae</taxon>
        <taxon>PACMAD clade</taxon>
        <taxon>Panicoideae</taxon>
        <taxon>Andropogonodae</taxon>
        <taxon>Andropogoneae</taxon>
        <taxon>Tripsacinae</taxon>
        <taxon>Zea</taxon>
    </lineage>
</organism>
<accession>C0PI75</accession>
<evidence type="ECO:0000256" key="1">
    <source>
        <dbReference type="SAM" id="Phobius"/>
    </source>
</evidence>
<keyword evidence="1" id="KW-0812">Transmembrane</keyword>
<dbReference type="HOGENOM" id="CLU_2323856_0_0_1"/>
<keyword evidence="1" id="KW-0472">Membrane</keyword>
<dbReference type="AlphaFoldDB" id="C0PI75"/>
<sequence length="99" mass="11125">MLLLCAVGVLNSWAFFYSVMNFWHTYLGLRWELVITSQKKFGTGLNFSWNFPRLFKYAGVLVPLGAVAGCNFFVCACPALLGIGIFLLYSSLLYQPLTN</sequence>
<feature type="transmembrane region" description="Helical" evidence="1">
    <location>
        <begin position="60"/>
        <end position="89"/>
    </location>
</feature>
<reference evidence="2" key="1">
    <citation type="journal article" date="2009" name="PLoS Genet.">
        <title>Sequencing, mapping, and analysis of 27,455 maize full-length cDNAs.</title>
        <authorList>
            <person name="Soderlund C."/>
            <person name="Descour A."/>
            <person name="Kudrna D."/>
            <person name="Bomhoff M."/>
            <person name="Boyd L."/>
            <person name="Currie J."/>
            <person name="Angelova A."/>
            <person name="Collura K."/>
            <person name="Wissotski M."/>
            <person name="Ashley E."/>
            <person name="Morrow D."/>
            <person name="Fernandes J."/>
            <person name="Walbot V."/>
            <person name="Yu Y."/>
        </authorList>
    </citation>
    <scope>NUCLEOTIDE SEQUENCE</scope>
    <source>
        <strain evidence="2">B73</strain>
    </source>
</reference>
<evidence type="ECO:0000313" key="2">
    <source>
        <dbReference type="EMBL" id="ACN34891.1"/>
    </source>
</evidence>
<name>C0PI75_MAIZE</name>
<dbReference type="EMBL" id="BT067994">
    <property type="protein sequence ID" value="ACN34891.1"/>
    <property type="molecule type" value="mRNA"/>
</dbReference>
<proteinExistence type="evidence at transcript level"/>
<keyword evidence="1" id="KW-1133">Transmembrane helix</keyword>